<sequence length="294" mass="32895">MPLCRVNSSYPPSPSPTPWYGPGIYATSSYTCPPQTSTHSIYYVSDTITLRSEKNNEDTLLMNVKSNKLGSVNDVINPSIKSLTVIEPKVTGLSGLMNIRSSSPLPSPTSSSSHPRNELIHVNLKVSIPITPIFSTLTSDNLIFSSSEEIYSFELKTYTLKRVELKLSEGCTIRGLKFENGSVIVGVGKLNDEKNFDAWRLYDVIDVPIDLDPVTSLEEVSEGMRSAVEMEKRLEGLLEETRKMKEENVRLMKEKERIDREEKEGKERMKFIIGGAVVGMVGLMIVVGMNRRKR</sequence>
<dbReference type="EMBL" id="BRXX01000241">
    <property type="protein sequence ID" value="GMH99985.1"/>
    <property type="molecule type" value="Genomic_DNA"/>
</dbReference>
<proteinExistence type="predicted"/>
<evidence type="ECO:0000256" key="2">
    <source>
        <dbReference type="SAM" id="Phobius"/>
    </source>
</evidence>
<organism evidence="3 4">
    <name type="scientific">Triparma verrucosa</name>
    <dbReference type="NCBI Taxonomy" id="1606542"/>
    <lineage>
        <taxon>Eukaryota</taxon>
        <taxon>Sar</taxon>
        <taxon>Stramenopiles</taxon>
        <taxon>Ochrophyta</taxon>
        <taxon>Bolidophyceae</taxon>
        <taxon>Parmales</taxon>
        <taxon>Triparmaceae</taxon>
        <taxon>Triparma</taxon>
    </lineage>
</organism>
<feature type="coiled-coil region" evidence="1">
    <location>
        <begin position="227"/>
        <end position="264"/>
    </location>
</feature>
<accession>A0A9W7C8G6</accession>
<protein>
    <submittedName>
        <fullName evidence="3">Uncharacterized protein</fullName>
    </submittedName>
</protein>
<evidence type="ECO:0000256" key="1">
    <source>
        <dbReference type="SAM" id="Coils"/>
    </source>
</evidence>
<keyword evidence="1" id="KW-0175">Coiled coil</keyword>
<dbReference type="AlphaFoldDB" id="A0A9W7C8G6"/>
<comment type="caution">
    <text evidence="3">The sequence shown here is derived from an EMBL/GenBank/DDBJ whole genome shotgun (WGS) entry which is preliminary data.</text>
</comment>
<name>A0A9W7C8G6_9STRA</name>
<reference evidence="4" key="1">
    <citation type="journal article" date="2023" name="Commun. Biol.">
        <title>Genome analysis of Parmales, the sister group of diatoms, reveals the evolutionary specialization of diatoms from phago-mixotrophs to photoautotrophs.</title>
        <authorList>
            <person name="Ban H."/>
            <person name="Sato S."/>
            <person name="Yoshikawa S."/>
            <person name="Yamada K."/>
            <person name="Nakamura Y."/>
            <person name="Ichinomiya M."/>
            <person name="Sato N."/>
            <person name="Blanc-Mathieu R."/>
            <person name="Endo H."/>
            <person name="Kuwata A."/>
            <person name="Ogata H."/>
        </authorList>
    </citation>
    <scope>NUCLEOTIDE SEQUENCE [LARGE SCALE GENOMIC DNA]</scope>
    <source>
        <strain evidence="4">NIES 3699</strain>
    </source>
</reference>
<evidence type="ECO:0000313" key="3">
    <source>
        <dbReference type="EMBL" id="GMH99985.1"/>
    </source>
</evidence>
<keyword evidence="2" id="KW-1133">Transmembrane helix</keyword>
<gene>
    <name evidence="3" type="ORF">TrVE_jg4707</name>
</gene>
<keyword evidence="4" id="KW-1185">Reference proteome</keyword>
<dbReference type="Proteomes" id="UP001165160">
    <property type="component" value="Unassembled WGS sequence"/>
</dbReference>
<keyword evidence="2" id="KW-0472">Membrane</keyword>
<keyword evidence="2" id="KW-0812">Transmembrane</keyword>
<feature type="transmembrane region" description="Helical" evidence="2">
    <location>
        <begin position="271"/>
        <end position="289"/>
    </location>
</feature>
<evidence type="ECO:0000313" key="4">
    <source>
        <dbReference type="Proteomes" id="UP001165160"/>
    </source>
</evidence>